<evidence type="ECO:0000313" key="2">
    <source>
        <dbReference type="EMBL" id="EHI56327.1"/>
    </source>
</evidence>
<dbReference type="Gene3D" id="3.60.15.10">
    <property type="entry name" value="Ribonuclease Z/Hydroxyacylglutathione hydrolase-like"/>
    <property type="match status" value="1"/>
</dbReference>
<dbReference type="STRING" id="679200.HMPREF9333_00607"/>
<comment type="caution">
    <text evidence="2">The sequence shown here is derived from an EMBL/GenBank/DDBJ whole genome shotgun (WGS) entry which is preliminary data.</text>
</comment>
<dbReference type="RefSeq" id="WP_005539737.1">
    <property type="nucleotide sequence ID" value="NZ_JH378830.1"/>
</dbReference>
<keyword evidence="3" id="KW-1185">Reference proteome</keyword>
<evidence type="ECO:0000259" key="1">
    <source>
        <dbReference type="SMART" id="SM00849"/>
    </source>
</evidence>
<name>G5GGB7_9FIRM</name>
<dbReference type="PATRIC" id="fig|679200.3.peg.641"/>
<dbReference type="OrthoDB" id="9781189at2"/>
<dbReference type="InterPro" id="IPR036866">
    <property type="entry name" value="RibonucZ/Hydroxyglut_hydro"/>
</dbReference>
<reference evidence="2 3" key="1">
    <citation type="submission" date="2011-08" db="EMBL/GenBank/DDBJ databases">
        <title>The Genome Sequence of Johnsonella ignava ATCC 51276.</title>
        <authorList>
            <consortium name="The Broad Institute Genome Sequencing Platform"/>
            <person name="Earl A."/>
            <person name="Ward D."/>
            <person name="Feldgarden M."/>
            <person name="Gevers D."/>
            <person name="Izard J."/>
            <person name="Blanton J.M."/>
            <person name="Baranova O.V."/>
            <person name="Dewhirst F.E."/>
            <person name="Young S.K."/>
            <person name="Zeng Q."/>
            <person name="Gargeya S."/>
            <person name="Fitzgerald M."/>
            <person name="Haas B."/>
            <person name="Abouelleil A."/>
            <person name="Alvarado L."/>
            <person name="Arachchi H.M."/>
            <person name="Berlin A."/>
            <person name="Brown A."/>
            <person name="Chapman S.B."/>
            <person name="Chen Z."/>
            <person name="Dunbar C."/>
            <person name="Freedman E."/>
            <person name="Gearin G."/>
            <person name="Gellesch M."/>
            <person name="Goldberg J."/>
            <person name="Griggs A."/>
            <person name="Gujja S."/>
            <person name="Heiman D."/>
            <person name="Howarth C."/>
            <person name="Larson L."/>
            <person name="Lui A."/>
            <person name="MacDonald P.J.P."/>
            <person name="Montmayeur A."/>
            <person name="Murphy C."/>
            <person name="Neiman D."/>
            <person name="Pearson M."/>
            <person name="Priest M."/>
            <person name="Roberts A."/>
            <person name="Saif S."/>
            <person name="Shea T."/>
            <person name="Shenoy N."/>
            <person name="Sisk P."/>
            <person name="Stolte C."/>
            <person name="Sykes S."/>
            <person name="Wortman J."/>
            <person name="Nusbaum C."/>
            <person name="Birren B."/>
        </authorList>
    </citation>
    <scope>NUCLEOTIDE SEQUENCE [LARGE SCALE GENOMIC DNA]</scope>
    <source>
        <strain evidence="2 3">ATCC 51276</strain>
    </source>
</reference>
<feature type="domain" description="Metallo-beta-lactamase" evidence="1">
    <location>
        <begin position="11"/>
        <end position="205"/>
    </location>
</feature>
<dbReference type="SMART" id="SM00849">
    <property type="entry name" value="Lactamase_B"/>
    <property type="match status" value="1"/>
</dbReference>
<organism evidence="2 3">
    <name type="scientific">Johnsonella ignava ATCC 51276</name>
    <dbReference type="NCBI Taxonomy" id="679200"/>
    <lineage>
        <taxon>Bacteria</taxon>
        <taxon>Bacillati</taxon>
        <taxon>Bacillota</taxon>
        <taxon>Clostridia</taxon>
        <taxon>Lachnospirales</taxon>
        <taxon>Lachnospiraceae</taxon>
        <taxon>Johnsonella</taxon>
    </lineage>
</organism>
<dbReference type="Pfam" id="PF12706">
    <property type="entry name" value="Lactamase_B_2"/>
    <property type="match status" value="1"/>
</dbReference>
<dbReference type="HOGENOM" id="CLU_073253_0_0_9"/>
<dbReference type="InterPro" id="IPR052533">
    <property type="entry name" value="WalJ/YycJ-like"/>
</dbReference>
<protein>
    <recommendedName>
        <fullName evidence="1">Metallo-beta-lactamase domain-containing protein</fullName>
    </recommendedName>
</protein>
<dbReference type="AlphaFoldDB" id="G5GGB7"/>
<dbReference type="PANTHER" id="PTHR47619">
    <property type="entry name" value="METALLO-HYDROLASE YYCJ-RELATED"/>
    <property type="match status" value="1"/>
</dbReference>
<accession>G5GGB7</accession>
<dbReference type="eggNOG" id="COG1235">
    <property type="taxonomic scope" value="Bacteria"/>
</dbReference>
<gene>
    <name evidence="2" type="ORF">HMPREF9333_00607</name>
</gene>
<evidence type="ECO:0000313" key="3">
    <source>
        <dbReference type="Proteomes" id="UP000003011"/>
    </source>
</evidence>
<dbReference type="EMBL" id="ACZL01000011">
    <property type="protein sequence ID" value="EHI56327.1"/>
    <property type="molecule type" value="Genomic_DNA"/>
</dbReference>
<dbReference type="SUPFAM" id="SSF56281">
    <property type="entry name" value="Metallo-hydrolase/oxidoreductase"/>
    <property type="match status" value="1"/>
</dbReference>
<dbReference type="InterPro" id="IPR001279">
    <property type="entry name" value="Metallo-B-lactamas"/>
</dbReference>
<dbReference type="PANTHER" id="PTHR47619:SF1">
    <property type="entry name" value="EXODEOXYRIBONUCLEASE WALJ"/>
    <property type="match status" value="1"/>
</dbReference>
<dbReference type="Proteomes" id="UP000003011">
    <property type="component" value="Unassembled WGS sequence"/>
</dbReference>
<sequence>MRMASIASGSSGNATFIEAENTSVLIDAGVSSRRLEKSIKELGSEAQRLDAVFITHEHSDHIQGLKIFSKKYGIPVYASNGTIKALLETDIMKGMENLLLPLKAGNEIKIKDMTVSAFAIDHDANEPLAYRISSKDKKVAVATDMGHFDENIVENLKYLDAVLIEANHDVRMLETGPYPYKLKRRILSDKGHLSNENAGRLLCSIVHNRLKKVFLGHLSKHNNYPQLAYEAVKCEIELLKGGIYADDLSIEVASGDCLSCVAQI</sequence>
<proteinExistence type="predicted"/>